<dbReference type="Pfam" id="PF05168">
    <property type="entry name" value="HEPN"/>
    <property type="match status" value="1"/>
</dbReference>
<evidence type="ECO:0000259" key="1">
    <source>
        <dbReference type="Pfam" id="PF05168"/>
    </source>
</evidence>
<feature type="domain" description="HEPN" evidence="1">
    <location>
        <begin position="273"/>
        <end position="392"/>
    </location>
</feature>
<dbReference type="InterPro" id="IPR007842">
    <property type="entry name" value="HEPN_dom"/>
</dbReference>
<keyword evidence="3" id="KW-1185">Reference proteome</keyword>
<dbReference type="EMBL" id="FUXM01000002">
    <property type="protein sequence ID" value="SJZ59045.1"/>
    <property type="molecule type" value="Genomic_DNA"/>
</dbReference>
<protein>
    <submittedName>
        <fullName evidence="2">Uncharacterized protein, contains HEPN domain, UPF0332 family</fullName>
    </submittedName>
</protein>
<dbReference type="AlphaFoldDB" id="A0A1T4LWI4"/>
<sequence length="404" mass="47934">MTRQFWPISNCIISVEDKQLNYPVDVFQAYYYKAAPKYIVGIIDKWIKGKDLTEKDYYLLIKKLFSFKPRKNTLSANSIENLCGVYWANGWMIIEEKKYEIEKLFIRYCLGKILDEHTCPLINKYFPQLNFNWELYPLPEGEERKLLLQIKIAFMFSLYNYINYYESKPDRIGGFLNYFLHEMEKRLVFINQIWLKHGESIEYIPIFEDDFRHFSLEQEQFISNVISNIFINESTSSQLNKIIEEALIQQAKMAIEKQEPLNLQPLIIKVVSLQKSKEFLQTALLCYEHGYYNSTVNRCYYAMLRCARALLSTIGHVKPWKGKSLRSMESHEEIIEMIELKLIKERNLLPESSLQDFKKVLFWRMLADYAEEEVKSTQAFNMYKKASKFYKDCLNAIAKIGGIN</sequence>
<proteinExistence type="predicted"/>
<evidence type="ECO:0000313" key="3">
    <source>
        <dbReference type="Proteomes" id="UP000189933"/>
    </source>
</evidence>
<accession>A0A1T4LWI4</accession>
<organism evidence="2 3">
    <name type="scientific">Carboxydocella sporoproducens DSM 16521</name>
    <dbReference type="NCBI Taxonomy" id="1121270"/>
    <lineage>
        <taxon>Bacteria</taxon>
        <taxon>Bacillati</taxon>
        <taxon>Bacillota</taxon>
        <taxon>Clostridia</taxon>
        <taxon>Eubacteriales</taxon>
        <taxon>Clostridiales Family XVI. Incertae Sedis</taxon>
        <taxon>Carboxydocella</taxon>
    </lineage>
</organism>
<gene>
    <name evidence="2" type="ORF">SAMN02745885_00343</name>
</gene>
<name>A0A1T4LWI4_9FIRM</name>
<reference evidence="3" key="1">
    <citation type="submission" date="2017-02" db="EMBL/GenBank/DDBJ databases">
        <authorList>
            <person name="Varghese N."/>
            <person name="Submissions S."/>
        </authorList>
    </citation>
    <scope>NUCLEOTIDE SEQUENCE [LARGE SCALE GENOMIC DNA]</scope>
    <source>
        <strain evidence="3">DSM 16521</strain>
    </source>
</reference>
<dbReference type="RefSeq" id="WP_078664495.1">
    <property type="nucleotide sequence ID" value="NZ_FUXM01000002.1"/>
</dbReference>
<evidence type="ECO:0000313" key="2">
    <source>
        <dbReference type="EMBL" id="SJZ59045.1"/>
    </source>
</evidence>
<dbReference type="Gene3D" id="1.20.120.330">
    <property type="entry name" value="Nucleotidyltransferases domain 2"/>
    <property type="match status" value="1"/>
</dbReference>
<dbReference type="Proteomes" id="UP000189933">
    <property type="component" value="Unassembled WGS sequence"/>
</dbReference>